<evidence type="ECO:0000313" key="8">
    <source>
        <dbReference type="EMBL" id="EPE26615.1"/>
    </source>
</evidence>
<organism evidence="8 9">
    <name type="scientific">Glarea lozoyensis (strain ATCC 20868 / MF5171)</name>
    <dbReference type="NCBI Taxonomy" id="1116229"/>
    <lineage>
        <taxon>Eukaryota</taxon>
        <taxon>Fungi</taxon>
        <taxon>Dikarya</taxon>
        <taxon>Ascomycota</taxon>
        <taxon>Pezizomycotina</taxon>
        <taxon>Leotiomycetes</taxon>
        <taxon>Helotiales</taxon>
        <taxon>Helotiaceae</taxon>
        <taxon>Glarea</taxon>
    </lineage>
</organism>
<evidence type="ECO:0000256" key="3">
    <source>
        <dbReference type="ARBA" id="ARBA00023015"/>
    </source>
</evidence>
<dbReference type="InterPro" id="IPR052360">
    <property type="entry name" value="Transcr_Regulatory_Proteins"/>
</dbReference>
<dbReference type="GO" id="GO:0000981">
    <property type="term" value="F:DNA-binding transcription factor activity, RNA polymerase II-specific"/>
    <property type="evidence" value="ECO:0007669"/>
    <property type="project" value="InterPro"/>
</dbReference>
<dbReference type="EMBL" id="KE145370">
    <property type="protein sequence ID" value="EPE26615.1"/>
    <property type="molecule type" value="Genomic_DNA"/>
</dbReference>
<dbReference type="OMA" id="CEYASSP"/>
<dbReference type="GeneID" id="19461585"/>
<dbReference type="OrthoDB" id="416217at2759"/>
<feature type="domain" description="Zn(2)-C6 fungal-type" evidence="7">
    <location>
        <begin position="26"/>
        <end position="56"/>
    </location>
</feature>
<dbReference type="SUPFAM" id="SSF57701">
    <property type="entry name" value="Zn2/Cys6 DNA-binding domain"/>
    <property type="match status" value="1"/>
</dbReference>
<evidence type="ECO:0000313" key="9">
    <source>
        <dbReference type="Proteomes" id="UP000016922"/>
    </source>
</evidence>
<sequence>MADQGMAIPKRGVRMGARGASKVRTGCLVCKIRRKKCDEAKPSCTQCISTHRLCEYASSPTHPHPPSQRRIVPRLIHFSPQNFTLPEDEVPHLEFFTTAGVQEFITFFGNEIWERIALQAIFNEPCIRSAALALAAVTRVRVYGGDWGGAVRYAMGRYGRAIGELNRRLEGGRGWEVALLAALFFVRFEMVVGEWERLDVHMRCAQGIVARFMGGMSSSGIPGTGFTDGGEVGEVVGGLFRVKLLVG</sequence>
<dbReference type="InterPro" id="IPR036864">
    <property type="entry name" value="Zn2-C6_fun-type_DNA-bd_sf"/>
</dbReference>
<dbReference type="SMART" id="SM00066">
    <property type="entry name" value="GAL4"/>
    <property type="match status" value="1"/>
</dbReference>
<evidence type="ECO:0000256" key="1">
    <source>
        <dbReference type="ARBA" id="ARBA00022723"/>
    </source>
</evidence>
<dbReference type="PROSITE" id="PS00463">
    <property type="entry name" value="ZN2_CY6_FUNGAL_1"/>
    <property type="match status" value="1"/>
</dbReference>
<proteinExistence type="predicted"/>
<name>S3CLJ6_GLAL2</name>
<evidence type="ECO:0000256" key="6">
    <source>
        <dbReference type="ARBA" id="ARBA00023242"/>
    </source>
</evidence>
<reference evidence="8 9" key="1">
    <citation type="journal article" date="2013" name="BMC Genomics">
        <title>Genomics-driven discovery of the pneumocandin biosynthetic gene cluster in the fungus Glarea lozoyensis.</title>
        <authorList>
            <person name="Chen L."/>
            <person name="Yue Q."/>
            <person name="Zhang X."/>
            <person name="Xiang M."/>
            <person name="Wang C."/>
            <person name="Li S."/>
            <person name="Che Y."/>
            <person name="Ortiz-Lopez F.J."/>
            <person name="Bills G.F."/>
            <person name="Liu X."/>
            <person name="An Z."/>
        </authorList>
    </citation>
    <scope>NUCLEOTIDE SEQUENCE [LARGE SCALE GENOMIC DNA]</scope>
    <source>
        <strain evidence="9">ATCC 20868 / MF5171</strain>
    </source>
</reference>
<dbReference type="eggNOG" id="ENOG502RQBJ">
    <property type="taxonomic scope" value="Eukaryota"/>
</dbReference>
<accession>S3CLJ6</accession>
<keyword evidence="1" id="KW-0479">Metal-binding</keyword>
<dbReference type="CDD" id="cd00067">
    <property type="entry name" value="GAL4"/>
    <property type="match status" value="1"/>
</dbReference>
<protein>
    <submittedName>
        <fullName evidence="8">Zn2/Cys6 DNA-binding protein</fullName>
    </submittedName>
</protein>
<dbReference type="Proteomes" id="UP000016922">
    <property type="component" value="Unassembled WGS sequence"/>
</dbReference>
<gene>
    <name evidence="8" type="ORF">GLAREA_02528</name>
</gene>
<keyword evidence="3" id="KW-0805">Transcription regulation</keyword>
<dbReference type="RefSeq" id="XP_008085805.1">
    <property type="nucleotide sequence ID" value="XM_008087614.1"/>
</dbReference>
<dbReference type="Pfam" id="PF00172">
    <property type="entry name" value="Zn_clus"/>
    <property type="match status" value="1"/>
</dbReference>
<dbReference type="PROSITE" id="PS50048">
    <property type="entry name" value="ZN2_CY6_FUNGAL_2"/>
    <property type="match status" value="1"/>
</dbReference>
<dbReference type="AlphaFoldDB" id="S3CLJ6"/>
<evidence type="ECO:0000259" key="7">
    <source>
        <dbReference type="PROSITE" id="PS50048"/>
    </source>
</evidence>
<dbReference type="KEGG" id="glz:GLAREA_02528"/>
<keyword evidence="9" id="KW-1185">Reference proteome</keyword>
<dbReference type="PANTHER" id="PTHR36206">
    <property type="entry name" value="ASPERCRYPTIN BIOSYNTHESIS CLUSTER-SPECIFIC TRANSCRIPTION REGULATOR ATNN-RELATED"/>
    <property type="match status" value="1"/>
</dbReference>
<evidence type="ECO:0000256" key="4">
    <source>
        <dbReference type="ARBA" id="ARBA00023125"/>
    </source>
</evidence>
<keyword evidence="2" id="KW-0862">Zinc</keyword>
<dbReference type="PANTHER" id="PTHR36206:SF4">
    <property type="entry name" value="HYPOTHETICAL CONSERVED PROTEIN (EUROFUNG)-RELATED"/>
    <property type="match status" value="1"/>
</dbReference>
<keyword evidence="6" id="KW-0539">Nucleus</keyword>
<dbReference type="HOGENOM" id="CLU_1124636_0_0_1"/>
<keyword evidence="5" id="KW-0804">Transcription</keyword>
<dbReference type="Gene3D" id="4.10.240.10">
    <property type="entry name" value="Zn(2)-C6 fungal-type DNA-binding domain"/>
    <property type="match status" value="1"/>
</dbReference>
<evidence type="ECO:0000256" key="2">
    <source>
        <dbReference type="ARBA" id="ARBA00022833"/>
    </source>
</evidence>
<keyword evidence="4 8" id="KW-0238">DNA-binding</keyword>
<dbReference type="GO" id="GO:0008270">
    <property type="term" value="F:zinc ion binding"/>
    <property type="evidence" value="ECO:0007669"/>
    <property type="project" value="InterPro"/>
</dbReference>
<dbReference type="InterPro" id="IPR001138">
    <property type="entry name" value="Zn2Cys6_DnaBD"/>
</dbReference>
<dbReference type="GO" id="GO:0003677">
    <property type="term" value="F:DNA binding"/>
    <property type="evidence" value="ECO:0007669"/>
    <property type="project" value="UniProtKB-KW"/>
</dbReference>
<evidence type="ECO:0000256" key="5">
    <source>
        <dbReference type="ARBA" id="ARBA00023163"/>
    </source>
</evidence>